<dbReference type="Proteomes" id="UP000728032">
    <property type="component" value="Unassembled WGS sequence"/>
</dbReference>
<accession>A0A7R9MEG4</accession>
<dbReference type="GO" id="GO:1990414">
    <property type="term" value="P:replication-born double-strand break repair via sister chromatid exchange"/>
    <property type="evidence" value="ECO:0007669"/>
    <property type="project" value="TreeGrafter"/>
</dbReference>
<sequence length="67" mass="7591">MFYSVFVLGKKGPLARVWLAAHWDKKITKAQILETNIVESVDSILQPKLWSLAQTSPPMRPSIDHCV</sequence>
<dbReference type="GO" id="GO:0003682">
    <property type="term" value="F:chromatin binding"/>
    <property type="evidence" value="ECO:0007669"/>
    <property type="project" value="TreeGrafter"/>
</dbReference>
<dbReference type="GO" id="GO:0007062">
    <property type="term" value="P:sister chromatid cohesion"/>
    <property type="evidence" value="ECO:0007669"/>
    <property type="project" value="InterPro"/>
</dbReference>
<proteinExistence type="predicted"/>
<protein>
    <recommendedName>
        <fullName evidence="3">Rad21/Rec8-like protein N-terminal domain-containing protein</fullName>
    </recommendedName>
</protein>
<dbReference type="Pfam" id="PF04825">
    <property type="entry name" value="Rad21_Rec8_N"/>
    <property type="match status" value="1"/>
</dbReference>
<keyword evidence="2" id="KW-0539">Nucleus</keyword>
<dbReference type="InterPro" id="IPR039781">
    <property type="entry name" value="Rad21/Rec8-like"/>
</dbReference>
<dbReference type="InterPro" id="IPR006910">
    <property type="entry name" value="Rad21_Rec8_N"/>
</dbReference>
<dbReference type="EMBL" id="OC930433">
    <property type="protein sequence ID" value="CAD7658693.1"/>
    <property type="molecule type" value="Genomic_DNA"/>
</dbReference>
<dbReference type="GO" id="GO:0005634">
    <property type="term" value="C:nucleus"/>
    <property type="evidence" value="ECO:0007669"/>
    <property type="project" value="UniProtKB-SubCell"/>
</dbReference>
<dbReference type="PANTHER" id="PTHR12585:SF69">
    <property type="entry name" value="FI11703P"/>
    <property type="match status" value="1"/>
</dbReference>
<evidence type="ECO:0000313" key="5">
    <source>
        <dbReference type="Proteomes" id="UP000728032"/>
    </source>
</evidence>
<evidence type="ECO:0000259" key="3">
    <source>
        <dbReference type="Pfam" id="PF04825"/>
    </source>
</evidence>
<gene>
    <name evidence="4" type="ORF">ONB1V03_LOCUS15313</name>
</gene>
<reference evidence="4" key="1">
    <citation type="submission" date="2020-11" db="EMBL/GenBank/DDBJ databases">
        <authorList>
            <person name="Tran Van P."/>
        </authorList>
    </citation>
    <scope>NUCLEOTIDE SEQUENCE</scope>
</reference>
<feature type="domain" description="Rad21/Rec8-like protein N-terminal" evidence="3">
    <location>
        <begin position="1"/>
        <end position="48"/>
    </location>
</feature>
<dbReference type="GO" id="GO:0008278">
    <property type="term" value="C:cohesin complex"/>
    <property type="evidence" value="ECO:0007669"/>
    <property type="project" value="InterPro"/>
</dbReference>
<dbReference type="PANTHER" id="PTHR12585">
    <property type="entry name" value="SCC1 / RAD21 FAMILY MEMBER"/>
    <property type="match status" value="1"/>
</dbReference>
<evidence type="ECO:0000313" key="4">
    <source>
        <dbReference type="EMBL" id="CAD7658693.1"/>
    </source>
</evidence>
<organism evidence="4">
    <name type="scientific">Oppiella nova</name>
    <dbReference type="NCBI Taxonomy" id="334625"/>
    <lineage>
        <taxon>Eukaryota</taxon>
        <taxon>Metazoa</taxon>
        <taxon>Ecdysozoa</taxon>
        <taxon>Arthropoda</taxon>
        <taxon>Chelicerata</taxon>
        <taxon>Arachnida</taxon>
        <taxon>Acari</taxon>
        <taxon>Acariformes</taxon>
        <taxon>Sarcoptiformes</taxon>
        <taxon>Oribatida</taxon>
        <taxon>Brachypylina</taxon>
        <taxon>Oppioidea</taxon>
        <taxon>Oppiidae</taxon>
        <taxon>Oppiella</taxon>
    </lineage>
</organism>
<evidence type="ECO:0000256" key="2">
    <source>
        <dbReference type="ARBA" id="ARBA00023242"/>
    </source>
</evidence>
<dbReference type="EMBL" id="CAJPVJ010015608">
    <property type="protein sequence ID" value="CAG2175879.1"/>
    <property type="molecule type" value="Genomic_DNA"/>
</dbReference>
<comment type="subcellular location">
    <subcellularLocation>
        <location evidence="1">Nucleus</location>
    </subcellularLocation>
</comment>
<evidence type="ECO:0000256" key="1">
    <source>
        <dbReference type="ARBA" id="ARBA00004123"/>
    </source>
</evidence>
<dbReference type="OrthoDB" id="10071381at2759"/>
<name>A0A7R9MEG4_9ACAR</name>
<keyword evidence="5" id="KW-1185">Reference proteome</keyword>
<dbReference type="AlphaFoldDB" id="A0A7R9MEG4"/>